<dbReference type="Pfam" id="PF00806">
    <property type="entry name" value="PUF"/>
    <property type="match status" value="8"/>
</dbReference>
<feature type="repeat" description="Pumilio" evidence="16">
    <location>
        <begin position="1813"/>
        <end position="1848"/>
    </location>
</feature>
<dbReference type="PROSITE" id="PS50294">
    <property type="entry name" value="WD_REPEATS_REGION"/>
    <property type="match status" value="2"/>
</dbReference>
<dbReference type="Pfam" id="PF01249">
    <property type="entry name" value="Ribosomal_S21e"/>
    <property type="match status" value="1"/>
</dbReference>
<dbReference type="Pfam" id="PF03169">
    <property type="entry name" value="OPT"/>
    <property type="match status" value="1"/>
</dbReference>
<evidence type="ECO:0000256" key="15">
    <source>
        <dbReference type="PROSITE-ProRule" id="PRU00221"/>
    </source>
</evidence>
<feature type="region of interest" description="Disordered" evidence="17">
    <location>
        <begin position="1483"/>
        <end position="1505"/>
    </location>
</feature>
<feature type="transmembrane region" description="Helical" evidence="18">
    <location>
        <begin position="677"/>
        <end position="695"/>
    </location>
</feature>
<dbReference type="SMART" id="SM00320">
    <property type="entry name" value="WD40"/>
    <property type="match status" value="6"/>
</dbReference>
<dbReference type="GO" id="GO:0035673">
    <property type="term" value="F:oligopeptide transmembrane transporter activity"/>
    <property type="evidence" value="ECO:0007669"/>
    <property type="project" value="InterPro"/>
</dbReference>
<keyword evidence="21" id="KW-1185">Reference proteome</keyword>
<dbReference type="InterPro" id="IPR018983">
    <property type="entry name" value="U3_snoRNA-assocProt_15_C"/>
</dbReference>
<dbReference type="Pfam" id="PF09384">
    <property type="entry name" value="UTP15_C"/>
    <property type="match status" value="1"/>
</dbReference>
<dbReference type="GO" id="GO:0016020">
    <property type="term" value="C:membrane"/>
    <property type="evidence" value="ECO:0007669"/>
    <property type="project" value="UniProtKB-SubCell"/>
</dbReference>
<evidence type="ECO:0000256" key="2">
    <source>
        <dbReference type="ARBA" id="ARBA00004604"/>
    </source>
</evidence>
<dbReference type="GO" id="GO:0003723">
    <property type="term" value="F:RNA binding"/>
    <property type="evidence" value="ECO:0007669"/>
    <property type="project" value="InterPro"/>
</dbReference>
<feature type="transmembrane region" description="Helical" evidence="18">
    <location>
        <begin position="971"/>
        <end position="991"/>
    </location>
</feature>
<dbReference type="InterPro" id="IPR001931">
    <property type="entry name" value="Ribosomal_eS21"/>
</dbReference>
<dbReference type="Pfam" id="PF00400">
    <property type="entry name" value="WD40"/>
    <property type="match status" value="3"/>
</dbReference>
<evidence type="ECO:0000256" key="7">
    <source>
        <dbReference type="ARBA" id="ARBA00022574"/>
    </source>
</evidence>
<dbReference type="CDD" id="cd00200">
    <property type="entry name" value="WD40"/>
    <property type="match status" value="1"/>
</dbReference>
<evidence type="ECO:0000256" key="12">
    <source>
        <dbReference type="ARBA" id="ARBA00023136"/>
    </source>
</evidence>
<dbReference type="Proteomes" id="UP000232875">
    <property type="component" value="Unassembled WGS sequence"/>
</dbReference>
<dbReference type="InterPro" id="IPR001313">
    <property type="entry name" value="Pumilio_RNA-bd_rpt"/>
</dbReference>
<dbReference type="EMBL" id="KZ454988">
    <property type="protein sequence ID" value="PKI84704.1"/>
    <property type="molecule type" value="Genomic_DNA"/>
</dbReference>
<dbReference type="STRING" id="2020962.A0A2N1JDU3"/>
<feature type="compositionally biased region" description="Polar residues" evidence="17">
    <location>
        <begin position="1488"/>
        <end position="1501"/>
    </location>
</feature>
<feature type="transmembrane region" description="Helical" evidence="18">
    <location>
        <begin position="947"/>
        <end position="965"/>
    </location>
</feature>
<evidence type="ECO:0000259" key="19">
    <source>
        <dbReference type="PROSITE" id="PS50303"/>
    </source>
</evidence>
<dbReference type="SMART" id="SM00025">
    <property type="entry name" value="Pumilio"/>
    <property type="match status" value="8"/>
</dbReference>
<gene>
    <name evidence="20" type="ORF">MVES_001258</name>
</gene>
<feature type="transmembrane region" description="Helical" evidence="18">
    <location>
        <begin position="565"/>
        <end position="583"/>
    </location>
</feature>
<feature type="repeat" description="Pumilio" evidence="16">
    <location>
        <begin position="1849"/>
        <end position="1884"/>
    </location>
</feature>
<evidence type="ECO:0000256" key="10">
    <source>
        <dbReference type="ARBA" id="ARBA00022980"/>
    </source>
</evidence>
<dbReference type="PANTHER" id="PTHR19924">
    <property type="entry name" value="UTP15 U3 SMALL NUCLEOLAR RNA-ASSOCIATED PROTEIN 15 FAMILY MEMBER"/>
    <property type="match status" value="1"/>
</dbReference>
<evidence type="ECO:0000256" key="17">
    <source>
        <dbReference type="SAM" id="MobiDB-lite"/>
    </source>
</evidence>
<evidence type="ECO:0000256" key="5">
    <source>
        <dbReference type="ARBA" id="ARBA00022448"/>
    </source>
</evidence>
<feature type="region of interest" description="Disordered" evidence="17">
    <location>
        <begin position="731"/>
        <end position="753"/>
    </location>
</feature>
<dbReference type="InterPro" id="IPR038579">
    <property type="entry name" value="Ribosomal_eS21_sf"/>
</dbReference>
<evidence type="ECO:0000256" key="14">
    <source>
        <dbReference type="ARBA" id="ARBA00023274"/>
    </source>
</evidence>
<dbReference type="InterPro" id="IPR033133">
    <property type="entry name" value="PUM-HD"/>
</dbReference>
<evidence type="ECO:0000256" key="9">
    <source>
        <dbReference type="ARBA" id="ARBA00022737"/>
    </source>
</evidence>
<reference evidence="20 21" key="1">
    <citation type="submission" date="2017-10" db="EMBL/GenBank/DDBJ databases">
        <title>A novel species of cold-tolerant Malassezia isolated from bats.</title>
        <authorList>
            <person name="Lorch J.M."/>
            <person name="Palmer J.M."/>
            <person name="Vanderwolf K.J."/>
            <person name="Schmidt K.Z."/>
            <person name="Verant M.L."/>
            <person name="Weller T.J."/>
            <person name="Blehert D.S."/>
        </authorList>
    </citation>
    <scope>NUCLEOTIDE SEQUENCE [LARGE SCALE GENOMIC DNA]</scope>
    <source>
        <strain evidence="20 21">NWHC:44797-103</strain>
    </source>
</reference>
<feature type="repeat" description="Pumilio" evidence="16">
    <location>
        <begin position="1957"/>
        <end position="1992"/>
    </location>
</feature>
<feature type="compositionally biased region" description="Polar residues" evidence="17">
    <location>
        <begin position="1683"/>
        <end position="1693"/>
    </location>
</feature>
<keyword evidence="13" id="KW-0539">Nucleus</keyword>
<accession>A0A2N1JDU3</accession>
<organism evidence="20 21">
    <name type="scientific">Malassezia vespertilionis</name>
    <dbReference type="NCBI Taxonomy" id="2020962"/>
    <lineage>
        <taxon>Eukaryota</taxon>
        <taxon>Fungi</taxon>
        <taxon>Dikarya</taxon>
        <taxon>Basidiomycota</taxon>
        <taxon>Ustilaginomycotina</taxon>
        <taxon>Malasseziomycetes</taxon>
        <taxon>Malasseziales</taxon>
        <taxon>Malasseziaceae</taxon>
        <taxon>Malassezia</taxon>
    </lineage>
</organism>
<feature type="repeat" description="WD" evidence="15">
    <location>
        <begin position="138"/>
        <end position="179"/>
    </location>
</feature>
<feature type="transmembrane region" description="Helical" evidence="18">
    <location>
        <begin position="632"/>
        <end position="657"/>
    </location>
</feature>
<comment type="subcellular location">
    <subcellularLocation>
        <location evidence="1">Membrane</location>
        <topology evidence="1">Multi-pass membrane protein</topology>
    </subcellularLocation>
    <subcellularLocation>
        <location evidence="2">Nucleus</location>
        <location evidence="2">Nucleolus</location>
    </subcellularLocation>
</comment>
<dbReference type="InterPro" id="IPR001680">
    <property type="entry name" value="WD40_rpt"/>
</dbReference>
<keyword evidence="11 18" id="KW-1133">Transmembrane helix</keyword>
<dbReference type="GO" id="GO:0005730">
    <property type="term" value="C:nucleolus"/>
    <property type="evidence" value="ECO:0007669"/>
    <property type="project" value="UniProtKB-SubCell"/>
</dbReference>
<evidence type="ECO:0000256" key="8">
    <source>
        <dbReference type="ARBA" id="ARBA00022692"/>
    </source>
</evidence>
<evidence type="ECO:0000256" key="3">
    <source>
        <dbReference type="ARBA" id="ARBA00008807"/>
    </source>
</evidence>
<feature type="transmembrane region" description="Helical" evidence="18">
    <location>
        <begin position="867"/>
        <end position="890"/>
    </location>
</feature>
<dbReference type="GO" id="GO:0003735">
    <property type="term" value="F:structural constituent of ribosome"/>
    <property type="evidence" value="ECO:0007669"/>
    <property type="project" value="InterPro"/>
</dbReference>
<feature type="transmembrane region" description="Helical" evidence="18">
    <location>
        <begin position="1206"/>
        <end position="1232"/>
    </location>
</feature>
<dbReference type="SUPFAM" id="SSF50978">
    <property type="entry name" value="WD40 repeat-like"/>
    <property type="match status" value="1"/>
</dbReference>
<dbReference type="FunFam" id="3.30.1230.20:FF:000001">
    <property type="entry name" value="40S ribosomal protein S21"/>
    <property type="match status" value="1"/>
</dbReference>
<dbReference type="PROSITE" id="PS50302">
    <property type="entry name" value="PUM"/>
    <property type="match status" value="7"/>
</dbReference>
<dbReference type="InterPro" id="IPR011989">
    <property type="entry name" value="ARM-like"/>
</dbReference>
<feature type="transmembrane region" description="Helical" evidence="18">
    <location>
        <begin position="765"/>
        <end position="787"/>
    </location>
</feature>
<name>A0A2N1JDU3_9BASI</name>
<dbReference type="InterPro" id="IPR004813">
    <property type="entry name" value="OPT"/>
</dbReference>
<dbReference type="GO" id="GO:0006412">
    <property type="term" value="P:translation"/>
    <property type="evidence" value="ECO:0007669"/>
    <property type="project" value="InterPro"/>
</dbReference>
<dbReference type="InterPro" id="IPR036322">
    <property type="entry name" value="WD40_repeat_dom_sf"/>
</dbReference>
<feature type="repeat" description="Pumilio" evidence="16">
    <location>
        <begin position="1993"/>
        <end position="2028"/>
    </location>
</feature>
<feature type="repeat" description="Pumilio" evidence="16">
    <location>
        <begin position="2029"/>
        <end position="2064"/>
    </location>
</feature>
<sequence>MEYQPLRPQAGLAAPTGTKGPSESLYWRKQFQSPVFLKEFAPVTCVSFVPPVSHLASAAVEEAPSAQSSSRSRFAVTTGTRMQIYSMRTSRVVKTIMRFKDVARSAHFRSDARLLVAGEDTGRVQVFDTNSRTILRSFNGHNLPVHVSKFSIDPTQILTASDDRSVRLWDMPAQAELRRFEGHSDYVRAATVSPDNPNLLFSGSYDTTVRLWDVRMAERGGEAMRMEHGAPVEDVLIYPTGGGGIALSAGGPVVRVWDMLSGGRCTHAISNHQKTITKLALSTDSGAGFTSESGCGGMRLLSGGLDHLVKVYDPAQDYRVTHTMRYPAPILSLAVSPDESHIVAGMADGTLCIRKRELKASEVERRDRRRAALRTGAYEHFFDGTSPAAHAPQRASVATRAEELSVESTRRKRLKEYDQLLKAFRYRDALDASLQHGVPAGITFALIMELIRRSPSGQADGLRRAISGRDDVTLEPLLRFLLRHATNPQYTSLVCDTLNMVIDTYASVLGQSPIIDDLFGRIWAKLSEEMRLQNQLFQVNGALEMILARSALGAASAYKAHTLRALVAGTLVGALITFTNLYLGLQSGWISTMSLQGALMGYAIFKFIPPSMTLFGHKIVLLSSPLTAKENVMIQTIATAIGSLPLVSGAIGILPAFAILDPAQDGVGPLIFSQTALWAWTFGLAFTGIFFASPLREPMILRERLPFPSGAATAQLVSLLHRLPLERPITQSEPGAEPTAATQDAPPLQGTEAADVNDSDAQRNWMALGVSLAVSCLFTVLSIWIPVLYAIPIFDIVAPHGDTLTRWGWWFTPSFSYIGQGIIMGLPTCVSMTAGALVGWAFLGPMAAHFGWAPAEPLDAEYGARGWIIWLALAIMCSEAVVGIATLIAAGSLRDVSLWLDSAEQEHSPQPDHAQEHAPLLAQDAPPQPAAVKDEDEEAHRGTPMNWVLWGLLISTAVGVIAIAGAVGLRIAPWAMCIAFLLASIFSLLAVRALGETDLNPVSGVAKISQLLFGVLQPGNVIAGAIAEAGAMQAGELMQDYKTGFLVGVAPWNQFRGQIIGSLLGVGITLYRSTYTIPGPQFPAPTANVWLNLARFINKGSLPAKAPAFMLFFSVFFAITGSVRAIAHARHMHRDRACRAAWAEGKPDPLREKQVPLWERYAMWLPSSIAFATGMMNTPNFSLARLLGGILVFVYNRRHRSAPGSINALLIIVIASGFVLGEGFASVAGLMLASFNNDHGELVDLYVPRKCAATGRLIEAKDHASVQIAIAEVDESGKIIPGQNLNVPICGSVRHMGESDDSLNHILEQKGYSWSVPGSDASSLRHNAASAPAPSPLVIPQYMGAPPFSARAPPKRTMTDDAQDAFTRPMNVEWTDDNMFGWPSVPRTQVARPNVRGGDPFHAPTLPTMGSIHRAQTIDTIGIDAQLPGAGTFASGGFGLPGGASPLNEEWSPGLMNKSFEWGPRGREAKPPWLARRAATVSRPARSEFSNNSGGIPLSSSPDDDAALLHQQHNAETSVAIALGDDEIGANIRKLSLSPPRHGAAPVEQSLTHEMRSMTLPTESGIPSAELSNLFMPGGSVIGSPNGMRRNPGRRDAYNSRNKSAHPISRNAFSSPFNAHYDLRSSTAASTPTELGGPYFSPPYSPDRHTLARDDEMHFGTFAQMSSGPLDQPQYRAPATAPHSRNSASTEYETQAWFGAPGTLRLGDLKPSAPPSHEDDGEACAAAELASTHHSAPNFSQKSRRDRSRDARQYNDANDANARRHPLGRRNEHWRGQSNHDGAPARHANTRMGRHANTDDTAHELPQHFALQDVVGHMVEISTDQHGSRLIQEKLDHCSKAERDMVFNELYPESRHLMTDVFGNYVIQKLLEYGSPMQVHALGEKLKGYVMPLSLGTYGCRVVQKAFEHVCKEQKISLGQELEPYVLDCVRDQNANHVIQKILEQVPSEHLDFISTAFRGHVPALASHCYSCRVLQRIFAYCSEEQRRPLLDEMHKDTLRLMQDQYGNYVIQWVLQRGENRDRAEIVQWTKRHLLQLARHKFASNVVEHVIQVASPQDLQDLQDELFAPTNAASLNGVLLLPEGTRHCVATVMMQDQYANYVLQRFLQTVQGEGRKRLIATISPALQALRQMAVPASGSGGSIPHAGSVRLPGGGHIGSKPLLTIERLIEQVSTNPESTPHTHPRSANTSN</sequence>
<dbReference type="SUPFAM" id="SSF48371">
    <property type="entry name" value="ARM repeat"/>
    <property type="match status" value="1"/>
</dbReference>
<keyword evidence="5" id="KW-0813">Transport</keyword>
<evidence type="ECO:0000256" key="6">
    <source>
        <dbReference type="ARBA" id="ARBA00022552"/>
    </source>
</evidence>
<dbReference type="PROSITE" id="PS50303">
    <property type="entry name" value="PUM_HD"/>
    <property type="match status" value="1"/>
</dbReference>
<keyword evidence="9" id="KW-0677">Repeat</keyword>
<keyword evidence="10" id="KW-0689">Ribosomal protein</keyword>
<dbReference type="PROSITE" id="PS00678">
    <property type="entry name" value="WD_REPEATS_1"/>
    <property type="match status" value="2"/>
</dbReference>
<evidence type="ECO:0000256" key="13">
    <source>
        <dbReference type="ARBA" id="ARBA00023242"/>
    </source>
</evidence>
<evidence type="ECO:0000313" key="21">
    <source>
        <dbReference type="Proteomes" id="UP000232875"/>
    </source>
</evidence>
<dbReference type="InterPro" id="IPR019775">
    <property type="entry name" value="WD40_repeat_CS"/>
</dbReference>
<evidence type="ECO:0000256" key="4">
    <source>
        <dbReference type="ARBA" id="ARBA00010228"/>
    </source>
</evidence>
<evidence type="ECO:0000256" key="11">
    <source>
        <dbReference type="ARBA" id="ARBA00022989"/>
    </source>
</evidence>
<dbReference type="OrthoDB" id="431715at2759"/>
<keyword evidence="8 18" id="KW-0812">Transmembrane</keyword>
<feature type="repeat" description="Pumilio" evidence="16">
    <location>
        <begin position="1921"/>
        <end position="1956"/>
    </location>
</feature>
<dbReference type="InterPro" id="IPR015943">
    <property type="entry name" value="WD40/YVTN_repeat-like_dom_sf"/>
</dbReference>
<dbReference type="InterPro" id="IPR033712">
    <property type="entry name" value="Pumilio_RNA-bd"/>
</dbReference>
<protein>
    <recommendedName>
        <fullName evidence="19">PUM-HD domain-containing protein</fullName>
    </recommendedName>
</protein>
<keyword evidence="14" id="KW-0687">Ribonucleoprotein</keyword>
<evidence type="ECO:0000313" key="20">
    <source>
        <dbReference type="EMBL" id="PKI84704.1"/>
    </source>
</evidence>
<dbReference type="GO" id="GO:0045943">
    <property type="term" value="P:positive regulation of transcription by RNA polymerase I"/>
    <property type="evidence" value="ECO:0007669"/>
    <property type="project" value="TreeGrafter"/>
</dbReference>
<comment type="similarity">
    <text evidence="3">Belongs to the oligopeptide OPT transporter family.</text>
</comment>
<dbReference type="PROSITE" id="PS50082">
    <property type="entry name" value="WD_REPEATS_2"/>
    <property type="match status" value="2"/>
</dbReference>
<evidence type="ECO:0000256" key="16">
    <source>
        <dbReference type="PROSITE-ProRule" id="PRU00317"/>
    </source>
</evidence>
<dbReference type="GO" id="GO:1990904">
    <property type="term" value="C:ribonucleoprotein complex"/>
    <property type="evidence" value="ECO:0007669"/>
    <property type="project" value="UniProtKB-KW"/>
</dbReference>
<dbReference type="GO" id="GO:0042274">
    <property type="term" value="P:ribosomal small subunit biogenesis"/>
    <property type="evidence" value="ECO:0007669"/>
    <property type="project" value="UniProtKB-ARBA"/>
</dbReference>
<dbReference type="CDD" id="cd07920">
    <property type="entry name" value="Pumilio"/>
    <property type="match status" value="1"/>
</dbReference>
<keyword evidence="6" id="KW-0698">rRNA processing</keyword>
<keyword evidence="7 15" id="KW-0853">WD repeat</keyword>
<dbReference type="PANTHER" id="PTHR19924:SF26">
    <property type="entry name" value="U3 SMALL NUCLEOLAR RNA-ASSOCIATED PROTEIN 15 HOMOLOG"/>
    <property type="match status" value="1"/>
</dbReference>
<dbReference type="Gene3D" id="2.130.10.10">
    <property type="entry name" value="YVTN repeat-like/Quinoprotein amine dehydrogenase"/>
    <property type="match status" value="2"/>
</dbReference>
<feature type="domain" description="PUM-HD" evidence="19">
    <location>
        <begin position="1790"/>
        <end position="2151"/>
    </location>
</feature>
<dbReference type="PRINTS" id="PR00320">
    <property type="entry name" value="GPROTEINBRPT"/>
</dbReference>
<dbReference type="InterPro" id="IPR020472">
    <property type="entry name" value="WD40_PAC1"/>
</dbReference>
<feature type="repeat" description="Pumilio" evidence="16">
    <location>
        <begin position="1885"/>
        <end position="1920"/>
    </location>
</feature>
<feature type="compositionally biased region" description="Polar residues" evidence="17">
    <location>
        <begin position="1732"/>
        <end position="1741"/>
    </location>
</feature>
<dbReference type="GO" id="GO:0006364">
    <property type="term" value="P:rRNA processing"/>
    <property type="evidence" value="ECO:0007669"/>
    <property type="project" value="UniProtKB-KW"/>
</dbReference>
<feature type="transmembrane region" description="Helical" evidence="18">
    <location>
        <begin position="1108"/>
        <end position="1127"/>
    </location>
</feature>
<feature type="region of interest" description="Disordered" evidence="17">
    <location>
        <begin position="1663"/>
        <end position="1790"/>
    </location>
</feature>
<comment type="similarity">
    <text evidence="4">Belongs to the eukaryotic ribosomal protein eS21 family.</text>
</comment>
<keyword evidence="12 18" id="KW-0472">Membrane</keyword>
<feature type="repeat" description="WD" evidence="15">
    <location>
        <begin position="180"/>
        <end position="215"/>
    </location>
</feature>
<evidence type="ECO:0000256" key="1">
    <source>
        <dbReference type="ARBA" id="ARBA00004141"/>
    </source>
</evidence>
<dbReference type="NCBIfam" id="TIGR00728">
    <property type="entry name" value="OPT_sfam"/>
    <property type="match status" value="1"/>
</dbReference>
<dbReference type="Gene3D" id="1.25.10.10">
    <property type="entry name" value="Leucine-rich Repeat Variant"/>
    <property type="match status" value="1"/>
</dbReference>
<dbReference type="Gene3D" id="3.30.1230.20">
    <property type="match status" value="1"/>
</dbReference>
<evidence type="ECO:0000256" key="18">
    <source>
        <dbReference type="SAM" id="Phobius"/>
    </source>
</evidence>
<dbReference type="GO" id="GO:0022626">
    <property type="term" value="C:cytosolic ribosome"/>
    <property type="evidence" value="ECO:0007669"/>
    <property type="project" value="UniProtKB-ARBA"/>
</dbReference>
<proteinExistence type="inferred from homology"/>
<dbReference type="InterPro" id="IPR016024">
    <property type="entry name" value="ARM-type_fold"/>
</dbReference>
<feature type="region of interest" description="Disordered" evidence="17">
    <location>
        <begin position="1580"/>
        <end position="1616"/>
    </location>
</feature>